<dbReference type="AlphaFoldDB" id="A0A0E9X5E1"/>
<proteinExistence type="predicted"/>
<evidence type="ECO:0000256" key="1">
    <source>
        <dbReference type="SAM" id="MobiDB-lite"/>
    </source>
</evidence>
<feature type="compositionally biased region" description="Basic and acidic residues" evidence="1">
    <location>
        <begin position="44"/>
        <end position="56"/>
    </location>
</feature>
<accession>A0A0E9X5E1</accession>
<feature type="compositionally biased region" description="Polar residues" evidence="1">
    <location>
        <begin position="58"/>
        <end position="75"/>
    </location>
</feature>
<organism evidence="2">
    <name type="scientific">Anguilla anguilla</name>
    <name type="common">European freshwater eel</name>
    <name type="synonym">Muraena anguilla</name>
    <dbReference type="NCBI Taxonomy" id="7936"/>
    <lineage>
        <taxon>Eukaryota</taxon>
        <taxon>Metazoa</taxon>
        <taxon>Chordata</taxon>
        <taxon>Craniata</taxon>
        <taxon>Vertebrata</taxon>
        <taxon>Euteleostomi</taxon>
        <taxon>Actinopterygii</taxon>
        <taxon>Neopterygii</taxon>
        <taxon>Teleostei</taxon>
        <taxon>Anguilliformes</taxon>
        <taxon>Anguillidae</taxon>
        <taxon>Anguilla</taxon>
    </lineage>
</organism>
<feature type="region of interest" description="Disordered" evidence="1">
    <location>
        <begin position="44"/>
        <end position="75"/>
    </location>
</feature>
<name>A0A0E9X5E1_ANGAN</name>
<sequence length="75" mass="8731">MVAQQPRLTVVHITLNWNVTPKFNSVNVIKLKKEMPCPICDHKEQSELKTRRHPSESRILNNNKKQSQPQPFIAD</sequence>
<evidence type="ECO:0000313" key="2">
    <source>
        <dbReference type="EMBL" id="JAH97794.1"/>
    </source>
</evidence>
<reference evidence="2" key="1">
    <citation type="submission" date="2014-11" db="EMBL/GenBank/DDBJ databases">
        <authorList>
            <person name="Amaro Gonzalez C."/>
        </authorList>
    </citation>
    <scope>NUCLEOTIDE SEQUENCE</scope>
</reference>
<reference evidence="2" key="2">
    <citation type="journal article" date="2015" name="Fish Shellfish Immunol.">
        <title>Early steps in the European eel (Anguilla anguilla)-Vibrio vulnificus interaction in the gills: Role of the RtxA13 toxin.</title>
        <authorList>
            <person name="Callol A."/>
            <person name="Pajuelo D."/>
            <person name="Ebbesson L."/>
            <person name="Teles M."/>
            <person name="MacKenzie S."/>
            <person name="Amaro C."/>
        </authorList>
    </citation>
    <scope>NUCLEOTIDE SEQUENCE</scope>
</reference>
<dbReference type="EMBL" id="GBXM01010783">
    <property type="protein sequence ID" value="JAH97794.1"/>
    <property type="molecule type" value="Transcribed_RNA"/>
</dbReference>
<protein>
    <submittedName>
        <fullName evidence="2">Uncharacterized protein</fullName>
    </submittedName>
</protein>